<evidence type="ECO:0000256" key="11">
    <source>
        <dbReference type="SAM" id="Coils"/>
    </source>
</evidence>
<dbReference type="SUPFAM" id="SSF51306">
    <property type="entry name" value="LexA/Signal peptidase"/>
    <property type="match status" value="1"/>
</dbReference>
<dbReference type="AlphaFoldDB" id="A0AAD5QE95"/>
<accession>A0AAD5QE95</accession>
<comment type="similarity">
    <text evidence="2">Belongs to the CASP family.</text>
</comment>
<evidence type="ECO:0000313" key="17">
    <source>
        <dbReference type="Proteomes" id="UP001209570"/>
    </source>
</evidence>
<comment type="caution">
    <text evidence="16">The sequence shown here is derived from an EMBL/GenBank/DDBJ whole genome shotgun (WGS) entry which is preliminary data.</text>
</comment>
<feature type="domain" description="Peptidase S26" evidence="14">
    <location>
        <begin position="713"/>
        <end position="802"/>
    </location>
</feature>
<evidence type="ECO:0000313" key="16">
    <source>
        <dbReference type="EMBL" id="KAJ0407916.1"/>
    </source>
</evidence>
<evidence type="ECO:0000256" key="6">
    <source>
        <dbReference type="ARBA" id="ARBA00023034"/>
    </source>
</evidence>
<sequence length="865" mass="97512">MEQVAGDEFMTETAGNEGAALAGARAKPSTLSRAAMTSVLQYWKAFDLDSKRVVLDTQGTTMRTEKDNSLRSRKKLAETTKTFRKLPDADKIAGMGGLLRAYQEEIDSLTRRAKYSENAFFMLYKGLYAAPDPVPSLEAMQDVSPKLAELEDDNKRLKRELHEYEVEFSSLKNQEITIRRLEDQLSKMEHDMEEVIHEKTAEKCKDLEEQLAVKSSELVQQKLDYERQLQNGRAELREAFNRMDTLQSELFAVKQRTDFAKSTLDAEMEMITQEALAMQTLKLENSQLKKQIDELLSVSGDSNVSSVVGTSSTFGPTTELSQKEATITSLRQEVFRLKETVTQLEDKATTDRTKFEDLLQQAKRAQDDLTAQLAARPTMEKYNDILHQLRVLQQLEYNIVDDEENLTSPGGSSSETDASQASTEIEKILVARVRRLEHALQQSDLHLQKRTSELENAKEELTRKISTIEEQTTLLRTLEDTVASLESRRALGTAVSRSDVTADILMDAVEDQNTERRGSENARAGGSAHGGSADSKMFEIVRGQRDRFRDRMKELQTEKNKTEELANSLRSQVTRLEQDNMQLYQKIRYLQSYRGAKAQGSGTRGGHHRVAPGSLDLEGGSESTSDVEARYKSMYEEKMNPFQQFNKMESQQRYTNLNTVDKILLNSARLFLGHRITRNIAFAYILLLHFLVVATLYTNPTMKPWQVVAKAALWLPVGVAVNSLVVSVASVKGRSMQPALNDGVTNGYAVRDRVLLDKFSIQIRHRYRRGDVVVLTSPEDPNGKLVKRLVALEGDIIQGRDGHSIVIPQGKCWVEGDNNALSDDDSNKFGPVPLALLDSRVAAVVWPLDRMKLVERKMPENRSIV</sequence>
<reference evidence="16" key="1">
    <citation type="submission" date="2021-12" db="EMBL/GenBank/DDBJ databases">
        <title>Prjna785345.</title>
        <authorList>
            <person name="Rujirawat T."/>
            <person name="Krajaejun T."/>
        </authorList>
    </citation>
    <scope>NUCLEOTIDE SEQUENCE</scope>
    <source>
        <strain evidence="16">Pi057C3</strain>
    </source>
</reference>
<dbReference type="PANTHER" id="PTHR14043">
    <property type="entry name" value="CCAAT DISPLACEMENT PROTEIN-RELATED"/>
    <property type="match status" value="1"/>
</dbReference>
<evidence type="ECO:0000256" key="10">
    <source>
        <dbReference type="RuleBase" id="RU362041"/>
    </source>
</evidence>
<keyword evidence="10" id="KW-0496">Mitochondrion</keyword>
<dbReference type="Pfam" id="PF10502">
    <property type="entry name" value="Peptidase_S26"/>
    <property type="match status" value="1"/>
</dbReference>
<evidence type="ECO:0000256" key="8">
    <source>
        <dbReference type="ARBA" id="ARBA00023136"/>
    </source>
</evidence>
<dbReference type="InterPro" id="IPR012955">
    <property type="entry name" value="CASP_C"/>
</dbReference>
<dbReference type="EMBL" id="JAKCXM010000016">
    <property type="protein sequence ID" value="KAJ0407916.1"/>
    <property type="molecule type" value="Genomic_DNA"/>
</dbReference>
<evidence type="ECO:0000259" key="14">
    <source>
        <dbReference type="Pfam" id="PF10502"/>
    </source>
</evidence>
<feature type="coiled-coil region" evidence="11">
    <location>
        <begin position="440"/>
        <end position="488"/>
    </location>
</feature>
<evidence type="ECO:0000256" key="3">
    <source>
        <dbReference type="ARBA" id="ARBA00022448"/>
    </source>
</evidence>
<dbReference type="GO" id="GO:0005743">
    <property type="term" value="C:mitochondrial inner membrane"/>
    <property type="evidence" value="ECO:0007669"/>
    <property type="project" value="UniProtKB-SubCell"/>
</dbReference>
<feature type="coiled-coil region" evidence="11">
    <location>
        <begin position="99"/>
        <end position="249"/>
    </location>
</feature>
<dbReference type="InterPro" id="IPR019533">
    <property type="entry name" value="Peptidase_S26"/>
</dbReference>
<dbReference type="InterPro" id="IPR000223">
    <property type="entry name" value="Pept_S26A_signal_pept_1"/>
</dbReference>
<feature type="compositionally biased region" description="Low complexity" evidence="12">
    <location>
        <begin position="522"/>
        <end position="533"/>
    </location>
</feature>
<keyword evidence="4 10" id="KW-0812">Transmembrane</keyword>
<dbReference type="PANTHER" id="PTHR14043:SF2">
    <property type="entry name" value="HOMEOBOX PROTEIN CUT"/>
    <property type="match status" value="1"/>
</dbReference>
<proteinExistence type="inferred from homology"/>
<comment type="caution">
    <text evidence="10">Lacks conserved residue(s) required for the propagation of feature annotation.</text>
</comment>
<evidence type="ECO:0000256" key="1">
    <source>
        <dbReference type="ARBA" id="ARBA00004409"/>
    </source>
</evidence>
<keyword evidence="10" id="KW-0999">Mitochondrion inner membrane</keyword>
<dbReference type="GO" id="GO:0006891">
    <property type="term" value="P:intra-Golgi vesicle-mediated transport"/>
    <property type="evidence" value="ECO:0007669"/>
    <property type="project" value="InterPro"/>
</dbReference>
<feature type="coiled-coil region" evidence="11">
    <location>
        <begin position="278"/>
        <end position="372"/>
    </location>
</feature>
<dbReference type="NCBIfam" id="TIGR02227">
    <property type="entry name" value="sigpep_I_bact"/>
    <property type="match status" value="1"/>
</dbReference>
<keyword evidence="6" id="KW-0333">Golgi apparatus</keyword>
<name>A0AAD5QE95_PYTIN</name>
<dbReference type="Pfam" id="PF08172">
    <property type="entry name" value="CASP_C"/>
    <property type="match status" value="1"/>
</dbReference>
<feature type="active site" evidence="9">
    <location>
        <position position="787"/>
    </location>
</feature>
<feature type="active site" evidence="9">
    <location>
        <position position="735"/>
    </location>
</feature>
<dbReference type="InterPro" id="IPR057476">
    <property type="entry name" value="Cux_N"/>
</dbReference>
<feature type="region of interest" description="Disordered" evidence="12">
    <location>
        <begin position="510"/>
        <end position="533"/>
    </location>
</feature>
<keyword evidence="10" id="KW-0378">Hydrolase</keyword>
<dbReference type="PRINTS" id="PR00727">
    <property type="entry name" value="LEADERPTASE"/>
</dbReference>
<keyword evidence="7 11" id="KW-0175">Coiled coil</keyword>
<dbReference type="InterPro" id="IPR036286">
    <property type="entry name" value="LexA/Signal_pep-like_sf"/>
</dbReference>
<dbReference type="Proteomes" id="UP001209570">
    <property type="component" value="Unassembled WGS sequence"/>
</dbReference>
<organism evidence="16 17">
    <name type="scientific">Pythium insidiosum</name>
    <name type="common">Pythiosis disease agent</name>
    <dbReference type="NCBI Taxonomy" id="114742"/>
    <lineage>
        <taxon>Eukaryota</taxon>
        <taxon>Sar</taxon>
        <taxon>Stramenopiles</taxon>
        <taxon>Oomycota</taxon>
        <taxon>Peronosporomycetes</taxon>
        <taxon>Pythiales</taxon>
        <taxon>Pythiaceae</taxon>
        <taxon>Pythium</taxon>
    </lineage>
</organism>
<keyword evidence="5 10" id="KW-1133">Transmembrane helix</keyword>
<dbReference type="CDD" id="cd06530">
    <property type="entry name" value="S26_SPase_I"/>
    <property type="match status" value="1"/>
</dbReference>
<comment type="similarity">
    <text evidence="10">Belongs to the peptidase S26 family.</text>
</comment>
<dbReference type="Gene3D" id="2.10.109.10">
    <property type="entry name" value="Umud Fragment, subunit A"/>
    <property type="match status" value="1"/>
</dbReference>
<feature type="compositionally biased region" description="Polar residues" evidence="12">
    <location>
        <begin position="406"/>
        <end position="422"/>
    </location>
</feature>
<dbReference type="GO" id="GO:0004252">
    <property type="term" value="F:serine-type endopeptidase activity"/>
    <property type="evidence" value="ECO:0007669"/>
    <property type="project" value="InterPro"/>
</dbReference>
<keyword evidence="10" id="KW-0645">Protease</keyword>
<evidence type="ECO:0000256" key="7">
    <source>
        <dbReference type="ARBA" id="ARBA00023054"/>
    </source>
</evidence>
<dbReference type="EC" id="3.4.21.-" evidence="10"/>
<feature type="domain" description="CASP C-terminal" evidence="13">
    <location>
        <begin position="456"/>
        <end position="698"/>
    </location>
</feature>
<feature type="transmembrane region" description="Helical" evidence="10">
    <location>
        <begin position="711"/>
        <end position="731"/>
    </location>
</feature>
<evidence type="ECO:0000256" key="5">
    <source>
        <dbReference type="ARBA" id="ARBA00022989"/>
    </source>
</evidence>
<feature type="transmembrane region" description="Helical" evidence="10">
    <location>
        <begin position="679"/>
        <end position="699"/>
    </location>
</feature>
<feature type="domain" description="Cux N-terminal" evidence="15">
    <location>
        <begin position="34"/>
        <end position="142"/>
    </location>
</feature>
<keyword evidence="17" id="KW-1185">Reference proteome</keyword>
<gene>
    <name evidence="16" type="ORF">P43SY_009203</name>
</gene>
<feature type="region of interest" description="Disordered" evidence="12">
    <location>
        <begin position="598"/>
        <end position="623"/>
    </location>
</feature>
<dbReference type="GO" id="GO:0006465">
    <property type="term" value="P:signal peptide processing"/>
    <property type="evidence" value="ECO:0007669"/>
    <property type="project" value="InterPro"/>
</dbReference>
<evidence type="ECO:0000256" key="12">
    <source>
        <dbReference type="SAM" id="MobiDB-lite"/>
    </source>
</evidence>
<dbReference type="GO" id="GO:0000139">
    <property type="term" value="C:Golgi membrane"/>
    <property type="evidence" value="ECO:0007669"/>
    <property type="project" value="UniProtKB-SubCell"/>
</dbReference>
<keyword evidence="3" id="KW-0813">Transport</keyword>
<comment type="subcellular location">
    <subcellularLocation>
        <location evidence="1">Golgi apparatus membrane</location>
        <topology evidence="1">Single-pass type IV membrane protein</topology>
    </subcellularLocation>
    <subcellularLocation>
        <location evidence="10">Mitochondrion inner membrane</location>
    </subcellularLocation>
</comment>
<protein>
    <recommendedName>
        <fullName evidence="10">Mitochondrial inner membrane protease subunit</fullName>
        <ecNumber evidence="10">3.4.21.-</ecNumber>
    </recommendedName>
</protein>
<dbReference type="Pfam" id="PF25398">
    <property type="entry name" value="CUX1_N"/>
    <property type="match status" value="1"/>
</dbReference>
<evidence type="ECO:0000259" key="13">
    <source>
        <dbReference type="Pfam" id="PF08172"/>
    </source>
</evidence>
<evidence type="ECO:0000256" key="2">
    <source>
        <dbReference type="ARBA" id="ARBA00006415"/>
    </source>
</evidence>
<feature type="region of interest" description="Disordered" evidence="12">
    <location>
        <begin position="403"/>
        <end position="422"/>
    </location>
</feature>
<evidence type="ECO:0000259" key="15">
    <source>
        <dbReference type="Pfam" id="PF25398"/>
    </source>
</evidence>
<feature type="coiled-coil region" evidence="11">
    <location>
        <begin position="538"/>
        <end position="586"/>
    </location>
</feature>
<evidence type="ECO:0000256" key="9">
    <source>
        <dbReference type="PIRSR" id="PIRSR600223-1"/>
    </source>
</evidence>
<keyword evidence="8 10" id="KW-0472">Membrane</keyword>
<evidence type="ECO:0000256" key="4">
    <source>
        <dbReference type="ARBA" id="ARBA00022692"/>
    </source>
</evidence>